<dbReference type="InterPro" id="IPR019734">
    <property type="entry name" value="TPR_rpt"/>
</dbReference>
<dbReference type="GO" id="GO:0016874">
    <property type="term" value="F:ligase activity"/>
    <property type="evidence" value="ECO:0007669"/>
    <property type="project" value="UniProtKB-KW"/>
</dbReference>
<keyword evidence="3 6" id="KW-1133">Transmembrane helix</keyword>
<feature type="transmembrane region" description="Helical" evidence="6">
    <location>
        <begin position="490"/>
        <end position="516"/>
    </location>
</feature>
<evidence type="ECO:0000256" key="1">
    <source>
        <dbReference type="ARBA" id="ARBA00004141"/>
    </source>
</evidence>
<accession>A0A518CR51</accession>
<evidence type="ECO:0000259" key="7">
    <source>
        <dbReference type="Pfam" id="PF04932"/>
    </source>
</evidence>
<dbReference type="GO" id="GO:0016020">
    <property type="term" value="C:membrane"/>
    <property type="evidence" value="ECO:0007669"/>
    <property type="project" value="UniProtKB-SubCell"/>
</dbReference>
<dbReference type="PANTHER" id="PTHR37422:SF23">
    <property type="entry name" value="TEICHURONIC ACID BIOSYNTHESIS PROTEIN TUAE"/>
    <property type="match status" value="1"/>
</dbReference>
<organism evidence="8 9">
    <name type="scientific">Polystyrenella longa</name>
    <dbReference type="NCBI Taxonomy" id="2528007"/>
    <lineage>
        <taxon>Bacteria</taxon>
        <taxon>Pseudomonadati</taxon>
        <taxon>Planctomycetota</taxon>
        <taxon>Planctomycetia</taxon>
        <taxon>Planctomycetales</taxon>
        <taxon>Planctomycetaceae</taxon>
        <taxon>Polystyrenella</taxon>
    </lineage>
</organism>
<feature type="transmembrane region" description="Helical" evidence="6">
    <location>
        <begin position="7"/>
        <end position="26"/>
    </location>
</feature>
<feature type="transmembrane region" description="Helical" evidence="6">
    <location>
        <begin position="157"/>
        <end position="180"/>
    </location>
</feature>
<name>A0A518CR51_9PLAN</name>
<dbReference type="RefSeq" id="WP_144997286.1">
    <property type="nucleotide sequence ID" value="NZ_CP036281.1"/>
</dbReference>
<proteinExistence type="predicted"/>
<dbReference type="PANTHER" id="PTHR37422">
    <property type="entry name" value="TEICHURONIC ACID BIOSYNTHESIS PROTEIN TUAE"/>
    <property type="match status" value="1"/>
</dbReference>
<keyword evidence="9" id="KW-1185">Reference proteome</keyword>
<feature type="transmembrane region" description="Helical" evidence="6">
    <location>
        <begin position="433"/>
        <end position="454"/>
    </location>
</feature>
<dbReference type="SMART" id="SM00028">
    <property type="entry name" value="TPR"/>
    <property type="match status" value="2"/>
</dbReference>
<comment type="subcellular location">
    <subcellularLocation>
        <location evidence="1">Membrane</location>
        <topology evidence="1">Multi-pass membrane protein</topology>
    </subcellularLocation>
</comment>
<dbReference type="EMBL" id="CP036281">
    <property type="protein sequence ID" value="QDU81712.1"/>
    <property type="molecule type" value="Genomic_DNA"/>
</dbReference>
<feature type="transmembrane region" description="Helical" evidence="6">
    <location>
        <begin position="311"/>
        <end position="330"/>
    </location>
</feature>
<dbReference type="PROSITE" id="PS50005">
    <property type="entry name" value="TPR"/>
    <property type="match status" value="1"/>
</dbReference>
<evidence type="ECO:0000313" key="8">
    <source>
        <dbReference type="EMBL" id="QDU81712.1"/>
    </source>
</evidence>
<dbReference type="Pfam" id="PF04932">
    <property type="entry name" value="Wzy_C"/>
    <property type="match status" value="1"/>
</dbReference>
<dbReference type="OrthoDB" id="222868at2"/>
<keyword evidence="2 6" id="KW-0812">Transmembrane</keyword>
<feature type="transmembrane region" description="Helical" evidence="6">
    <location>
        <begin position="200"/>
        <end position="222"/>
    </location>
</feature>
<evidence type="ECO:0000313" key="9">
    <source>
        <dbReference type="Proteomes" id="UP000317178"/>
    </source>
</evidence>
<reference evidence="8 9" key="1">
    <citation type="submission" date="2019-02" db="EMBL/GenBank/DDBJ databases">
        <title>Deep-cultivation of Planctomycetes and their phenomic and genomic characterization uncovers novel biology.</title>
        <authorList>
            <person name="Wiegand S."/>
            <person name="Jogler M."/>
            <person name="Boedeker C."/>
            <person name="Pinto D."/>
            <person name="Vollmers J."/>
            <person name="Rivas-Marin E."/>
            <person name="Kohn T."/>
            <person name="Peeters S.H."/>
            <person name="Heuer A."/>
            <person name="Rast P."/>
            <person name="Oberbeckmann S."/>
            <person name="Bunk B."/>
            <person name="Jeske O."/>
            <person name="Meyerdierks A."/>
            <person name="Storesund J.E."/>
            <person name="Kallscheuer N."/>
            <person name="Luecker S."/>
            <person name="Lage O.M."/>
            <person name="Pohl T."/>
            <person name="Merkel B.J."/>
            <person name="Hornburger P."/>
            <person name="Mueller R.-W."/>
            <person name="Bruemmer F."/>
            <person name="Labrenz M."/>
            <person name="Spormann A.M."/>
            <person name="Op den Camp H."/>
            <person name="Overmann J."/>
            <person name="Amann R."/>
            <person name="Jetten M.S.M."/>
            <person name="Mascher T."/>
            <person name="Medema M.H."/>
            <person name="Devos D.P."/>
            <person name="Kaster A.-K."/>
            <person name="Ovreas L."/>
            <person name="Rohde M."/>
            <person name="Galperin M.Y."/>
            <person name="Jogler C."/>
        </authorList>
    </citation>
    <scope>NUCLEOTIDE SEQUENCE [LARGE SCALE GENOMIC DNA]</scope>
    <source>
        <strain evidence="8 9">Pla110</strain>
    </source>
</reference>
<keyword evidence="4 6" id="KW-0472">Membrane</keyword>
<feature type="transmembrane region" description="Helical" evidence="6">
    <location>
        <begin position="263"/>
        <end position="280"/>
    </location>
</feature>
<evidence type="ECO:0000256" key="6">
    <source>
        <dbReference type="SAM" id="Phobius"/>
    </source>
</evidence>
<evidence type="ECO:0000256" key="5">
    <source>
        <dbReference type="PROSITE-ProRule" id="PRU00339"/>
    </source>
</evidence>
<feature type="domain" description="O-antigen ligase-related" evidence="7">
    <location>
        <begin position="272"/>
        <end position="414"/>
    </location>
</feature>
<dbReference type="InterPro" id="IPR007016">
    <property type="entry name" value="O-antigen_ligase-rel_domated"/>
</dbReference>
<feature type="transmembrane region" description="Helical" evidence="6">
    <location>
        <begin position="460"/>
        <end position="478"/>
    </location>
</feature>
<dbReference type="InterPro" id="IPR051533">
    <property type="entry name" value="WaaL-like"/>
</dbReference>
<feature type="transmembrane region" description="Helical" evidence="6">
    <location>
        <begin position="63"/>
        <end position="82"/>
    </location>
</feature>
<dbReference type="KEGG" id="plon:Pla110_34570"/>
<sequence length="882" mass="99396">MNGVVRAIVIVASIIIVGAILVFPWFNGGADTRPQVYFLQATIAAVTVALLCSLISSNYRPNIPTAALVLLMALGLAGLQLVPMDNSLWNAIGNNTPELRHEMTSARGLLLAGEQAESSPLSLYPSGTQQDIAMLLVGIIFFMLGAQFLSRFVPFRLFMILLASNGALLACLGFLQQITWNGKLYWSLPIPQGGTPFAAFIYHNQAASIFAFSLAASIGYLIDIHRRNRGIRHYDRTQGTEWDPRSGSRTLDSLQYYIADLNGERLFAISVLLLNMAGLLFSLSRGGLLCFLIAGIIVWTYASFKQGRSTWVNVFLVGGVLVGLLTWVSVTDVVSDRLQTLLKTETFEQESRLPHWQDTLGAVQDYGTYGTGLGTYRYIYHRYQNHINEGWFLHAHNQYLEALVDAGIPGLALMLIMILLVLYSCWKLFNSDYFYTYVVAIVGGLALFFQIFHAAVDYCLYLPATMVIFASLTGALVGRSVRALDGTRNILVALPYTSWAWPVVLAGLLGGSLWSYSRIESLLEMETVIKSYPSETELSKIQPRKIRGIISQLEDVLVKRPGDAQGHEALAEYYVSLYRLEARTALAKELKVNLDDRNLWEWTSPVILSNVAKQAYVAKKEDKLKDIREQETVVEYLNPSIDHLKESLRSCPLLSNVHYRIDLLGFLDQNWTFQEEHLTRAELLGSWNADLMYLAGQVRFARGDKTRAVKDWNQSLRIDDRHMEEIVRIASTWMTPEELLNELIPNNPEAMMLIAERMYSSPSSKETQEIVFERLTNLLEEQTWPSGTPEYFNARIAVMRGQSNEALELFTHALFLNPNDLEWQFQYALVLRGAGKLQEAERILSYCVRKAPGRIKFSNLLNLVREQQKQQDAMKSKNPSRS</sequence>
<feature type="transmembrane region" description="Helical" evidence="6">
    <location>
        <begin position="132"/>
        <end position="150"/>
    </location>
</feature>
<feature type="transmembrane region" description="Helical" evidence="6">
    <location>
        <begin position="286"/>
        <end position="304"/>
    </location>
</feature>
<protein>
    <submittedName>
        <fullName evidence="8">O-Antigen ligase</fullName>
    </submittedName>
</protein>
<feature type="transmembrane region" description="Helical" evidence="6">
    <location>
        <begin position="406"/>
        <end position="426"/>
    </location>
</feature>
<feature type="transmembrane region" description="Helical" evidence="6">
    <location>
        <begin position="38"/>
        <end position="56"/>
    </location>
</feature>
<feature type="repeat" description="TPR" evidence="5">
    <location>
        <begin position="689"/>
        <end position="722"/>
    </location>
</feature>
<evidence type="ECO:0000256" key="2">
    <source>
        <dbReference type="ARBA" id="ARBA00022692"/>
    </source>
</evidence>
<keyword evidence="5" id="KW-0802">TPR repeat</keyword>
<dbReference type="InterPro" id="IPR011990">
    <property type="entry name" value="TPR-like_helical_dom_sf"/>
</dbReference>
<gene>
    <name evidence="8" type="ORF">Pla110_34570</name>
</gene>
<dbReference type="SUPFAM" id="SSF48452">
    <property type="entry name" value="TPR-like"/>
    <property type="match status" value="1"/>
</dbReference>
<dbReference type="Proteomes" id="UP000317178">
    <property type="component" value="Chromosome"/>
</dbReference>
<evidence type="ECO:0000256" key="3">
    <source>
        <dbReference type="ARBA" id="ARBA00022989"/>
    </source>
</evidence>
<dbReference type="AlphaFoldDB" id="A0A518CR51"/>
<dbReference type="Gene3D" id="1.25.40.10">
    <property type="entry name" value="Tetratricopeptide repeat domain"/>
    <property type="match status" value="2"/>
</dbReference>
<evidence type="ECO:0000256" key="4">
    <source>
        <dbReference type="ARBA" id="ARBA00023136"/>
    </source>
</evidence>
<keyword evidence="8" id="KW-0436">Ligase</keyword>